<dbReference type="OrthoDB" id="9812811at2"/>
<dbReference type="SUPFAM" id="SSF52833">
    <property type="entry name" value="Thioredoxin-like"/>
    <property type="match status" value="1"/>
</dbReference>
<evidence type="ECO:0000256" key="10">
    <source>
        <dbReference type="ARBA" id="ARBA00038489"/>
    </source>
</evidence>
<dbReference type="Gene3D" id="3.40.30.10">
    <property type="entry name" value="Glutaredoxin"/>
    <property type="match status" value="1"/>
</dbReference>
<dbReference type="FunFam" id="3.40.30.10:FF:000007">
    <property type="entry name" value="Thioredoxin-dependent thiol peroxidase"/>
    <property type="match status" value="1"/>
</dbReference>
<keyword evidence="7" id="KW-1015">Disulfide bond</keyword>
<dbReference type="GO" id="GO:0005737">
    <property type="term" value="C:cytoplasm"/>
    <property type="evidence" value="ECO:0007669"/>
    <property type="project" value="TreeGrafter"/>
</dbReference>
<evidence type="ECO:0000256" key="4">
    <source>
        <dbReference type="ARBA" id="ARBA00022559"/>
    </source>
</evidence>
<dbReference type="GO" id="GO:0045454">
    <property type="term" value="P:cell redox homeostasis"/>
    <property type="evidence" value="ECO:0007669"/>
    <property type="project" value="TreeGrafter"/>
</dbReference>
<dbReference type="EMBL" id="RCUX01000005">
    <property type="protein sequence ID" value="RLP76060.1"/>
    <property type="molecule type" value="Genomic_DNA"/>
</dbReference>
<evidence type="ECO:0000313" key="16">
    <source>
        <dbReference type="Proteomes" id="UP000272503"/>
    </source>
</evidence>
<accession>A0A3L7A8A5</accession>
<keyword evidence="6 15" id="KW-0560">Oxidoreductase</keyword>
<sequence>MTDYPRLALGDTAPDFTLLDQDGQPVHLADLRGGKVILYFYPAAMTPGCTTQACDFRDNIASLASAGYTVIGISKDAPGKLKKFQERDHLPFPLLSDEDLAVHQAYGAYGEKNNYGKIILGTLRSTVVLDENGVVTLPWYNVKATGHVASLRKKLGIDS</sequence>
<dbReference type="InterPro" id="IPR024706">
    <property type="entry name" value="Peroxiredoxin_AhpC-typ"/>
</dbReference>
<dbReference type="InterPro" id="IPR000866">
    <property type="entry name" value="AhpC/TSA"/>
</dbReference>
<dbReference type="RefSeq" id="WP_121648346.1">
    <property type="nucleotide sequence ID" value="NZ_RCUX01000005.1"/>
</dbReference>
<evidence type="ECO:0000256" key="8">
    <source>
        <dbReference type="ARBA" id="ARBA00023284"/>
    </source>
</evidence>
<evidence type="ECO:0000256" key="13">
    <source>
        <dbReference type="PIRSR" id="PIRSR000239-1"/>
    </source>
</evidence>
<gene>
    <name evidence="15" type="ORF">D9V32_07845</name>
</gene>
<evidence type="ECO:0000256" key="9">
    <source>
        <dbReference type="ARBA" id="ARBA00032824"/>
    </source>
</evidence>
<evidence type="ECO:0000256" key="7">
    <source>
        <dbReference type="ARBA" id="ARBA00023157"/>
    </source>
</evidence>
<keyword evidence="16" id="KW-1185">Reference proteome</keyword>
<dbReference type="PROSITE" id="PS51352">
    <property type="entry name" value="THIOREDOXIN_2"/>
    <property type="match status" value="1"/>
</dbReference>
<dbReference type="Pfam" id="PF00578">
    <property type="entry name" value="AhpC-TSA"/>
    <property type="match status" value="1"/>
</dbReference>
<dbReference type="Proteomes" id="UP000272503">
    <property type="component" value="Unassembled WGS sequence"/>
</dbReference>
<dbReference type="GO" id="GO:0034599">
    <property type="term" value="P:cellular response to oxidative stress"/>
    <property type="evidence" value="ECO:0007669"/>
    <property type="project" value="TreeGrafter"/>
</dbReference>
<organism evidence="15 16">
    <name type="scientific">Mycetocola tolaasinivorans</name>
    <dbReference type="NCBI Taxonomy" id="76635"/>
    <lineage>
        <taxon>Bacteria</taxon>
        <taxon>Bacillati</taxon>
        <taxon>Actinomycetota</taxon>
        <taxon>Actinomycetes</taxon>
        <taxon>Micrococcales</taxon>
        <taxon>Microbacteriaceae</taxon>
        <taxon>Mycetocola</taxon>
    </lineage>
</organism>
<evidence type="ECO:0000256" key="6">
    <source>
        <dbReference type="ARBA" id="ARBA00023002"/>
    </source>
</evidence>
<dbReference type="NCBIfam" id="NF006960">
    <property type="entry name" value="PRK09437.1"/>
    <property type="match status" value="1"/>
</dbReference>
<feature type="active site" description="Cysteine sulfenic acid (-SOH) intermediate; for peroxidase activity" evidence="13">
    <location>
        <position position="49"/>
    </location>
</feature>
<dbReference type="GO" id="GO:0008379">
    <property type="term" value="F:thioredoxin peroxidase activity"/>
    <property type="evidence" value="ECO:0007669"/>
    <property type="project" value="TreeGrafter"/>
</dbReference>
<protein>
    <recommendedName>
        <fullName evidence="3">thioredoxin-dependent peroxiredoxin</fullName>
        <ecNumber evidence="3">1.11.1.24</ecNumber>
    </recommendedName>
    <alternativeName>
        <fullName evidence="11">Bacterioferritin comigratory protein</fullName>
    </alternativeName>
    <alternativeName>
        <fullName evidence="9">Thioredoxin peroxidase</fullName>
    </alternativeName>
</protein>
<name>A0A3L7A8A5_9MICO</name>
<keyword evidence="4 15" id="KW-0575">Peroxidase</keyword>
<evidence type="ECO:0000256" key="12">
    <source>
        <dbReference type="ARBA" id="ARBA00049091"/>
    </source>
</evidence>
<proteinExistence type="inferred from homology"/>
<evidence type="ECO:0000313" key="15">
    <source>
        <dbReference type="EMBL" id="RLP76060.1"/>
    </source>
</evidence>
<evidence type="ECO:0000256" key="1">
    <source>
        <dbReference type="ARBA" id="ARBA00003330"/>
    </source>
</evidence>
<evidence type="ECO:0000259" key="14">
    <source>
        <dbReference type="PROSITE" id="PS51352"/>
    </source>
</evidence>
<dbReference type="PANTHER" id="PTHR42801:SF4">
    <property type="entry name" value="AHPC_TSA FAMILY PROTEIN"/>
    <property type="match status" value="1"/>
</dbReference>
<comment type="function">
    <text evidence="1">Thiol-specific peroxidase that catalyzes the reduction of hydrogen peroxide and organic hydroperoxides to water and alcohols, respectively. Plays a role in cell protection against oxidative stress by detoxifying peroxides and as sensor of hydrogen peroxide-mediated signaling events.</text>
</comment>
<dbReference type="InterPro" id="IPR036249">
    <property type="entry name" value="Thioredoxin-like_sf"/>
</dbReference>
<dbReference type="EC" id="1.11.1.24" evidence="3"/>
<keyword evidence="5" id="KW-0049">Antioxidant</keyword>
<evidence type="ECO:0000256" key="11">
    <source>
        <dbReference type="ARBA" id="ARBA00041373"/>
    </source>
</evidence>
<evidence type="ECO:0000256" key="3">
    <source>
        <dbReference type="ARBA" id="ARBA00013017"/>
    </source>
</evidence>
<dbReference type="InterPro" id="IPR013766">
    <property type="entry name" value="Thioredoxin_domain"/>
</dbReference>
<comment type="similarity">
    <text evidence="10">Belongs to the peroxiredoxin family. BCP/PrxQ subfamily.</text>
</comment>
<dbReference type="PANTHER" id="PTHR42801">
    <property type="entry name" value="THIOREDOXIN-DEPENDENT PEROXIDE REDUCTASE"/>
    <property type="match status" value="1"/>
</dbReference>
<dbReference type="PIRSF" id="PIRSF000239">
    <property type="entry name" value="AHPC"/>
    <property type="match status" value="1"/>
</dbReference>
<dbReference type="InterPro" id="IPR050924">
    <property type="entry name" value="Peroxiredoxin_BCP/PrxQ"/>
</dbReference>
<comment type="catalytic activity">
    <reaction evidence="12">
        <text>a hydroperoxide + [thioredoxin]-dithiol = an alcohol + [thioredoxin]-disulfide + H2O</text>
        <dbReference type="Rhea" id="RHEA:62620"/>
        <dbReference type="Rhea" id="RHEA-COMP:10698"/>
        <dbReference type="Rhea" id="RHEA-COMP:10700"/>
        <dbReference type="ChEBI" id="CHEBI:15377"/>
        <dbReference type="ChEBI" id="CHEBI:29950"/>
        <dbReference type="ChEBI" id="CHEBI:30879"/>
        <dbReference type="ChEBI" id="CHEBI:35924"/>
        <dbReference type="ChEBI" id="CHEBI:50058"/>
        <dbReference type="EC" id="1.11.1.24"/>
    </reaction>
</comment>
<reference evidence="15 16" key="1">
    <citation type="submission" date="2018-10" db="EMBL/GenBank/DDBJ databases">
        <authorList>
            <person name="Li J."/>
        </authorList>
    </citation>
    <scope>NUCLEOTIDE SEQUENCE [LARGE SCALE GENOMIC DNA]</scope>
    <source>
        <strain evidence="15 16">IF 016277</strain>
    </source>
</reference>
<comment type="subunit">
    <text evidence="2">Monomer.</text>
</comment>
<evidence type="ECO:0000256" key="2">
    <source>
        <dbReference type="ARBA" id="ARBA00011245"/>
    </source>
</evidence>
<evidence type="ECO:0000256" key="5">
    <source>
        <dbReference type="ARBA" id="ARBA00022862"/>
    </source>
</evidence>
<keyword evidence="8" id="KW-0676">Redox-active center</keyword>
<comment type="caution">
    <text evidence="15">The sequence shown here is derived from an EMBL/GenBank/DDBJ whole genome shotgun (WGS) entry which is preliminary data.</text>
</comment>
<dbReference type="AlphaFoldDB" id="A0A3L7A8A5"/>
<dbReference type="CDD" id="cd03017">
    <property type="entry name" value="PRX_BCP"/>
    <property type="match status" value="1"/>
</dbReference>
<feature type="domain" description="Thioredoxin" evidence="14">
    <location>
        <begin position="7"/>
        <end position="159"/>
    </location>
</feature>